<dbReference type="EC" id="5.1.99.6" evidence="19"/>
<dbReference type="InterPro" id="IPR029056">
    <property type="entry name" value="Ribokinase-like"/>
</dbReference>
<dbReference type="STRING" id="376489.A5892_07940"/>
<comment type="similarity">
    <text evidence="17">Belongs to the NnrD/CARKD family.</text>
</comment>
<dbReference type="GO" id="GO:0046872">
    <property type="term" value="F:metal ion binding"/>
    <property type="evidence" value="ECO:0007669"/>
    <property type="project" value="UniProtKB-UniRule"/>
</dbReference>
<dbReference type="RefSeq" id="WP_064122355.1">
    <property type="nucleotide sequence ID" value="NZ_CP015243.1"/>
</dbReference>
<evidence type="ECO:0000256" key="16">
    <source>
        <dbReference type="ARBA" id="ARBA00049209"/>
    </source>
</evidence>
<feature type="binding site" evidence="18">
    <location>
        <position position="139"/>
    </location>
    <ligand>
        <name>K(+)</name>
        <dbReference type="ChEBI" id="CHEBI:29103"/>
    </ligand>
</feature>
<evidence type="ECO:0000256" key="17">
    <source>
        <dbReference type="HAMAP-Rule" id="MF_01965"/>
    </source>
</evidence>
<comment type="similarity">
    <text evidence="4 19">In the C-terminal section; belongs to the NnrD/CARKD family.</text>
</comment>
<comment type="catalytic activity">
    <reaction evidence="15 17 19">
        <text>(6S)-NADHX + ADP = AMP + phosphate + NADH + H(+)</text>
        <dbReference type="Rhea" id="RHEA:32223"/>
        <dbReference type="ChEBI" id="CHEBI:15378"/>
        <dbReference type="ChEBI" id="CHEBI:43474"/>
        <dbReference type="ChEBI" id="CHEBI:57945"/>
        <dbReference type="ChEBI" id="CHEBI:64074"/>
        <dbReference type="ChEBI" id="CHEBI:456215"/>
        <dbReference type="ChEBI" id="CHEBI:456216"/>
        <dbReference type="EC" id="4.2.1.136"/>
    </reaction>
</comment>
<comment type="caution">
    <text evidence="17">Lacks conserved residue(s) required for the propagation of feature annotation.</text>
</comment>
<dbReference type="GO" id="GO:0046496">
    <property type="term" value="P:nicotinamide nucleotide metabolic process"/>
    <property type="evidence" value="ECO:0007669"/>
    <property type="project" value="UniProtKB-UniRule"/>
</dbReference>
<evidence type="ECO:0000256" key="8">
    <source>
        <dbReference type="ARBA" id="ARBA00022857"/>
    </source>
</evidence>
<dbReference type="InterPro" id="IPR004443">
    <property type="entry name" value="YjeF_N_dom"/>
</dbReference>
<evidence type="ECO:0000256" key="9">
    <source>
        <dbReference type="ARBA" id="ARBA00022958"/>
    </source>
</evidence>
<dbReference type="Pfam" id="PF03853">
    <property type="entry name" value="YjeF_N"/>
    <property type="match status" value="1"/>
</dbReference>
<evidence type="ECO:0000256" key="10">
    <source>
        <dbReference type="ARBA" id="ARBA00023027"/>
    </source>
</evidence>
<feature type="binding site" evidence="18">
    <location>
        <position position="172"/>
    </location>
    <ligand>
        <name>(6S)-NADPHX</name>
        <dbReference type="ChEBI" id="CHEBI:64076"/>
    </ligand>
</feature>
<feature type="binding site" evidence="17">
    <location>
        <begin position="419"/>
        <end position="423"/>
    </location>
    <ligand>
        <name>AMP</name>
        <dbReference type="ChEBI" id="CHEBI:456215"/>
    </ligand>
</feature>
<keyword evidence="7 17" id="KW-0067">ATP-binding</keyword>
<comment type="similarity">
    <text evidence="18">Belongs to the NnrE/AIBP family.</text>
</comment>
<dbReference type="AlphaFoldDB" id="A0A172YDW0"/>
<dbReference type="GO" id="GO:0052855">
    <property type="term" value="F:ADP-dependent NAD(P)H-hydrate dehydratase activity"/>
    <property type="evidence" value="ECO:0007669"/>
    <property type="project" value="UniProtKB-UniRule"/>
</dbReference>
<dbReference type="PROSITE" id="PS51383">
    <property type="entry name" value="YJEF_C_3"/>
    <property type="match status" value="1"/>
</dbReference>
<comment type="catalytic activity">
    <reaction evidence="1 18 19">
        <text>(6R)-NADHX = (6S)-NADHX</text>
        <dbReference type="Rhea" id="RHEA:32215"/>
        <dbReference type="ChEBI" id="CHEBI:64074"/>
        <dbReference type="ChEBI" id="CHEBI:64075"/>
        <dbReference type="EC" id="5.1.99.6"/>
    </reaction>
</comment>
<comment type="function">
    <text evidence="14 19">Bifunctional enzyme that catalyzes the epimerization of the S- and R-forms of NAD(P)HX and the dehydration of the S-form of NAD(P)HX at the expense of ADP, which is converted to AMP. This allows the repair of both epimers of NAD(P)HX, a damaged form of NAD(P)H that is a result of enzymatic or heat-dependent hydration.</text>
</comment>
<comment type="subunit">
    <text evidence="17">Homotetramer.</text>
</comment>
<proteinExistence type="inferred from homology"/>
<keyword evidence="6 17" id="KW-0547">Nucleotide-binding</keyword>
<keyword evidence="13" id="KW-0511">Multifunctional enzyme</keyword>
<evidence type="ECO:0000256" key="15">
    <source>
        <dbReference type="ARBA" id="ARBA00048238"/>
    </source>
</evidence>
<dbReference type="NCBIfam" id="TIGR00196">
    <property type="entry name" value="yjeF_cterm"/>
    <property type="match status" value="1"/>
</dbReference>
<dbReference type="SUPFAM" id="SSF53613">
    <property type="entry name" value="Ribokinase-like"/>
    <property type="match status" value="1"/>
</dbReference>
<reference evidence="22 23" key="1">
    <citation type="submission" date="2016-04" db="EMBL/GenBank/DDBJ databases">
        <title>Complete Genome Sequence of Halotalea alkalilenta IHB B 13600.</title>
        <authorList>
            <person name="Swarnkar M.K."/>
            <person name="Sharma A."/>
            <person name="Kaushal K."/>
            <person name="Soni R."/>
            <person name="Rana S."/>
            <person name="Singh A.K."/>
            <person name="Gulati A."/>
        </authorList>
    </citation>
    <scope>NUCLEOTIDE SEQUENCE [LARGE SCALE GENOMIC DNA]</scope>
    <source>
        <strain evidence="22 23">IHB B 13600</strain>
    </source>
</reference>
<feature type="binding site" evidence="17">
    <location>
        <position position="450"/>
    </location>
    <ligand>
        <name>AMP</name>
        <dbReference type="ChEBI" id="CHEBI:456215"/>
    </ligand>
</feature>
<dbReference type="CDD" id="cd01171">
    <property type="entry name" value="YXKO-related"/>
    <property type="match status" value="1"/>
</dbReference>
<feature type="binding site" evidence="17">
    <location>
        <position position="382"/>
    </location>
    <ligand>
        <name>(6S)-NADPHX</name>
        <dbReference type="ChEBI" id="CHEBI:64076"/>
    </ligand>
</feature>
<feature type="domain" description="YjeF N-terminal" evidence="21">
    <location>
        <begin position="26"/>
        <end position="228"/>
    </location>
</feature>
<keyword evidence="12 17" id="KW-0456">Lyase</keyword>
<feature type="domain" description="YjeF C-terminal" evidence="20">
    <location>
        <begin position="238"/>
        <end position="509"/>
    </location>
</feature>
<accession>A0A172YDW0</accession>
<dbReference type="Pfam" id="PF01256">
    <property type="entry name" value="Carb_kinase"/>
    <property type="match status" value="1"/>
</dbReference>
<comment type="catalytic activity">
    <reaction evidence="16 17 19">
        <text>(6S)-NADPHX + ADP = AMP + phosphate + NADPH + H(+)</text>
        <dbReference type="Rhea" id="RHEA:32235"/>
        <dbReference type="ChEBI" id="CHEBI:15378"/>
        <dbReference type="ChEBI" id="CHEBI:43474"/>
        <dbReference type="ChEBI" id="CHEBI:57783"/>
        <dbReference type="ChEBI" id="CHEBI:64076"/>
        <dbReference type="ChEBI" id="CHEBI:456215"/>
        <dbReference type="ChEBI" id="CHEBI:456216"/>
        <dbReference type="EC" id="4.2.1.136"/>
    </reaction>
</comment>
<organism evidence="22 23">
    <name type="scientific">Halotalea alkalilenta</name>
    <dbReference type="NCBI Taxonomy" id="376489"/>
    <lineage>
        <taxon>Bacteria</taxon>
        <taxon>Pseudomonadati</taxon>
        <taxon>Pseudomonadota</taxon>
        <taxon>Gammaproteobacteria</taxon>
        <taxon>Oceanospirillales</taxon>
        <taxon>Halomonadaceae</taxon>
        <taxon>Halotalea</taxon>
    </lineage>
</organism>
<dbReference type="PANTHER" id="PTHR12592">
    <property type="entry name" value="ATP-DEPENDENT (S)-NAD(P)H-HYDRATE DEHYDRATASE FAMILY MEMBER"/>
    <property type="match status" value="1"/>
</dbReference>
<sequence>MSTPLHTRRRTAAVEVPARLHDAAQTRALDREAIAAGISGFELMRRAGAAAFALIRQRWPKARRIRVFCGGGNNGGDGYVVAALASRAGLMVEVLAFKSPETLAGEAAEAVAMAREAGVAIVDGEAGLDQPFDADLLVDALLGTGAKGAPRGAYLRAVEAINQDPAPVLAIDLPSGVDADTGMAEQAVSATLTLSFIARKFGLYTGLAADYVGERFFDDLGLDPRLLASGEALGRLLEPAMLAGYLPPRLPSSHKGHTGHLLVVGGRPGYGGSTIMVSEAAARVGAGLISLATDACHLAAALARRPELMVRGVRSGLEIGDLLEAADAVAIGPGLGQGAWGQGLFDKVLERPGPRVIDADALHLLESRYAGLRRDDWVLTPHPGEAAMMLGCKASQVQADRLAAARELWRRRGGVIVLKGNGTLVVAGENETDVALCPYGNPGMASGGMGDVLGGMIAGLLVQGLAPFDAACVGVLVHALAADEAARVGGERGLLAGDLASFARRRVNP</sequence>
<keyword evidence="5 18" id="KW-0479">Metal-binding</keyword>
<keyword evidence="8 17" id="KW-0521">NADP</keyword>
<dbReference type="Proteomes" id="UP000077875">
    <property type="component" value="Chromosome"/>
</dbReference>
<evidence type="ECO:0000256" key="1">
    <source>
        <dbReference type="ARBA" id="ARBA00000013"/>
    </source>
</evidence>
<evidence type="ECO:0000256" key="4">
    <source>
        <dbReference type="ARBA" id="ARBA00009524"/>
    </source>
</evidence>
<feature type="binding site" evidence="18">
    <location>
        <position position="154"/>
    </location>
    <ligand>
        <name>(6S)-NADPHX</name>
        <dbReference type="ChEBI" id="CHEBI:64076"/>
    </ligand>
</feature>
<keyword evidence="11 18" id="KW-0413">Isomerase</keyword>
<keyword evidence="9 18" id="KW-0630">Potassium</keyword>
<dbReference type="Gene3D" id="3.40.1190.20">
    <property type="match status" value="1"/>
</dbReference>
<evidence type="ECO:0000259" key="21">
    <source>
        <dbReference type="PROSITE" id="PS51385"/>
    </source>
</evidence>
<dbReference type="HAMAP" id="MF_01965">
    <property type="entry name" value="NADHX_dehydratase"/>
    <property type="match status" value="1"/>
</dbReference>
<name>A0A172YDW0_9GAMM</name>
<evidence type="ECO:0000259" key="20">
    <source>
        <dbReference type="PROSITE" id="PS51383"/>
    </source>
</evidence>
<dbReference type="EMBL" id="CP015243">
    <property type="protein sequence ID" value="ANF57404.1"/>
    <property type="molecule type" value="Genomic_DNA"/>
</dbReference>
<evidence type="ECO:0000256" key="5">
    <source>
        <dbReference type="ARBA" id="ARBA00022723"/>
    </source>
</evidence>
<feature type="binding site" evidence="17">
    <location>
        <position position="334"/>
    </location>
    <ligand>
        <name>(6S)-NADPHX</name>
        <dbReference type="ChEBI" id="CHEBI:64076"/>
    </ligand>
</feature>
<evidence type="ECO:0000313" key="22">
    <source>
        <dbReference type="EMBL" id="ANF57404.1"/>
    </source>
</evidence>
<dbReference type="GO" id="GO:0005524">
    <property type="term" value="F:ATP binding"/>
    <property type="evidence" value="ECO:0007669"/>
    <property type="project" value="UniProtKB-UniRule"/>
</dbReference>
<dbReference type="InterPro" id="IPR000631">
    <property type="entry name" value="CARKD"/>
</dbReference>
<comment type="cofactor">
    <cofactor evidence="17">
        <name>Mg(2+)</name>
        <dbReference type="ChEBI" id="CHEBI:18420"/>
    </cofactor>
</comment>
<feature type="binding site" evidence="18">
    <location>
        <position position="74"/>
    </location>
    <ligand>
        <name>K(+)</name>
        <dbReference type="ChEBI" id="CHEBI:29103"/>
    </ligand>
</feature>
<keyword evidence="23" id="KW-1185">Reference proteome</keyword>
<evidence type="ECO:0000313" key="23">
    <source>
        <dbReference type="Proteomes" id="UP000077875"/>
    </source>
</evidence>
<dbReference type="GO" id="GO:0052856">
    <property type="term" value="F:NAD(P)HX epimerase activity"/>
    <property type="evidence" value="ECO:0007669"/>
    <property type="project" value="UniProtKB-UniRule"/>
</dbReference>
<gene>
    <name evidence="17" type="primary">nnrD</name>
    <name evidence="18" type="synonym">nnrE</name>
    <name evidence="22" type="ORF">A5892_07940</name>
</gene>
<evidence type="ECO:0000256" key="14">
    <source>
        <dbReference type="ARBA" id="ARBA00025153"/>
    </source>
</evidence>
<dbReference type="PIRSF" id="PIRSF017184">
    <property type="entry name" value="Nnr"/>
    <property type="match status" value="1"/>
</dbReference>
<feature type="binding site" evidence="18">
    <location>
        <position position="175"/>
    </location>
    <ligand>
        <name>K(+)</name>
        <dbReference type="ChEBI" id="CHEBI:29103"/>
    </ligand>
</feature>
<comment type="function">
    <text evidence="17">Catalyzes the dehydration of the S-form of NAD(P)HX at the expense of ADP, which is converted to AMP. Together with NAD(P)HX epimerase, which catalyzes the epimerization of the S- and R-forms, the enzyme allows the repair of both epimers of NAD(P)HX, a damaged form of NAD(P)H that is a result of enzymatic or heat-dependent hydration.</text>
</comment>
<dbReference type="NCBIfam" id="TIGR00197">
    <property type="entry name" value="yjeF_nterm"/>
    <property type="match status" value="1"/>
</dbReference>
<evidence type="ECO:0000256" key="6">
    <source>
        <dbReference type="ARBA" id="ARBA00022741"/>
    </source>
</evidence>
<evidence type="ECO:0000256" key="3">
    <source>
        <dbReference type="ARBA" id="ARBA00006001"/>
    </source>
</evidence>
<dbReference type="SUPFAM" id="SSF64153">
    <property type="entry name" value="YjeF N-terminal domain-like"/>
    <property type="match status" value="1"/>
</dbReference>
<dbReference type="PROSITE" id="PS51385">
    <property type="entry name" value="YJEF_N"/>
    <property type="match status" value="1"/>
</dbReference>
<evidence type="ECO:0000256" key="19">
    <source>
        <dbReference type="PIRNR" id="PIRNR017184"/>
    </source>
</evidence>
<feature type="binding site" evidence="17">
    <location>
        <position position="451"/>
    </location>
    <ligand>
        <name>(6S)-NADPHX</name>
        <dbReference type="ChEBI" id="CHEBI:64076"/>
    </ligand>
</feature>
<comment type="similarity">
    <text evidence="3 19">In the N-terminal section; belongs to the NnrE/AIBP family.</text>
</comment>
<dbReference type="GO" id="GO:0110051">
    <property type="term" value="P:metabolite repair"/>
    <property type="evidence" value="ECO:0007669"/>
    <property type="project" value="TreeGrafter"/>
</dbReference>
<evidence type="ECO:0000256" key="11">
    <source>
        <dbReference type="ARBA" id="ARBA00023235"/>
    </source>
</evidence>
<evidence type="ECO:0000256" key="2">
    <source>
        <dbReference type="ARBA" id="ARBA00000909"/>
    </source>
</evidence>
<dbReference type="Gene3D" id="3.40.50.10260">
    <property type="entry name" value="YjeF N-terminal domain"/>
    <property type="match status" value="1"/>
</dbReference>
<evidence type="ECO:0000256" key="18">
    <source>
        <dbReference type="HAMAP-Rule" id="MF_01966"/>
    </source>
</evidence>
<dbReference type="PANTHER" id="PTHR12592:SF0">
    <property type="entry name" value="ATP-DEPENDENT (S)-NAD(P)H-HYDRATE DEHYDRATASE"/>
    <property type="match status" value="1"/>
</dbReference>
<evidence type="ECO:0000256" key="12">
    <source>
        <dbReference type="ARBA" id="ARBA00023239"/>
    </source>
</evidence>
<evidence type="ECO:0000256" key="7">
    <source>
        <dbReference type="ARBA" id="ARBA00022840"/>
    </source>
</evidence>
<feature type="binding site" evidence="18">
    <location>
        <begin position="73"/>
        <end position="77"/>
    </location>
    <ligand>
        <name>(6S)-NADPHX</name>
        <dbReference type="ChEBI" id="CHEBI:64076"/>
    </ligand>
</feature>
<evidence type="ECO:0000256" key="13">
    <source>
        <dbReference type="ARBA" id="ARBA00023268"/>
    </source>
</evidence>
<keyword evidence="10 17" id="KW-0520">NAD</keyword>
<dbReference type="InterPro" id="IPR030677">
    <property type="entry name" value="Nnr"/>
</dbReference>
<dbReference type="HAMAP" id="MF_01966">
    <property type="entry name" value="NADHX_epimerase"/>
    <property type="match status" value="1"/>
</dbReference>
<protein>
    <recommendedName>
        <fullName evidence="19">Bifunctional NAD(P)H-hydrate repair enzyme</fullName>
    </recommendedName>
    <alternativeName>
        <fullName evidence="19">Nicotinamide nucleotide repair protein</fullName>
    </alternativeName>
    <domain>
        <recommendedName>
            <fullName evidence="19">ADP-dependent (S)-NAD(P)H-hydrate dehydratase</fullName>
            <ecNumber evidence="19">4.2.1.136</ecNumber>
        </recommendedName>
        <alternativeName>
            <fullName evidence="19">ADP-dependent NAD(P)HX dehydratase</fullName>
        </alternativeName>
    </domain>
    <domain>
        <recommendedName>
            <fullName evidence="19">NAD(P)H-hydrate epimerase</fullName>
            <ecNumber evidence="19">5.1.99.6</ecNumber>
        </recommendedName>
    </domain>
</protein>
<dbReference type="KEGG" id="haa:A5892_07940"/>
<dbReference type="EC" id="4.2.1.136" evidence="19"/>
<feature type="binding site" evidence="18">
    <location>
        <begin position="143"/>
        <end position="149"/>
    </location>
    <ligand>
        <name>(6S)-NADPHX</name>
        <dbReference type="ChEBI" id="CHEBI:64076"/>
    </ligand>
</feature>
<comment type="cofactor">
    <cofactor evidence="18 19">
        <name>K(+)</name>
        <dbReference type="ChEBI" id="CHEBI:29103"/>
    </cofactor>
    <text evidence="18 19">Binds 1 potassium ion per subunit.</text>
</comment>
<dbReference type="InterPro" id="IPR036652">
    <property type="entry name" value="YjeF_N_dom_sf"/>
</dbReference>
<comment type="catalytic activity">
    <reaction evidence="2 18 19">
        <text>(6R)-NADPHX = (6S)-NADPHX</text>
        <dbReference type="Rhea" id="RHEA:32227"/>
        <dbReference type="ChEBI" id="CHEBI:64076"/>
        <dbReference type="ChEBI" id="CHEBI:64077"/>
        <dbReference type="EC" id="5.1.99.6"/>
    </reaction>
</comment>
<comment type="function">
    <text evidence="18">Catalyzes the epimerization of the S- and R-forms of NAD(P)HX, a damaged form of NAD(P)H that is a result of enzymatic or heat-dependent hydration. This is a prerequisite for the S-specific NAD(P)H-hydrate dehydratase to allow the repair of both epimers of NAD(P)HX.</text>
</comment>